<evidence type="ECO:0000259" key="1">
    <source>
        <dbReference type="Pfam" id="PF01208"/>
    </source>
</evidence>
<dbReference type="InterPro" id="IPR052024">
    <property type="entry name" value="Methanogen_methyltrans"/>
</dbReference>
<dbReference type="KEGG" id="gfe:Gferi_17920"/>
<dbReference type="Gene3D" id="3.20.20.210">
    <property type="match status" value="1"/>
</dbReference>
<keyword evidence="3" id="KW-1185">Reference proteome</keyword>
<dbReference type="Proteomes" id="UP000095743">
    <property type="component" value="Chromosome"/>
</dbReference>
<dbReference type="PANTHER" id="PTHR47099">
    <property type="entry name" value="METHYLCOBAMIDE:COM METHYLTRANSFERASE MTBA"/>
    <property type="match status" value="1"/>
</dbReference>
<dbReference type="GO" id="GO:0006779">
    <property type="term" value="P:porphyrin-containing compound biosynthetic process"/>
    <property type="evidence" value="ECO:0007669"/>
    <property type="project" value="InterPro"/>
</dbReference>
<sequence length="376" mass="42418">MQEKTFNYKIADAQGTYVAPIAPEQFDIEGYCAYEADLLDKCRIFWEKKNGVAVYRRFRVPEVFSYGSKDLKTSLALQLAALQESMKYKADIPNFLEPWYGIGTVVSAFGLNYEWHDNQAPATRTPFKSIEEVLQAEQKPVEETEIGRHTLEMIEYFLDKTKGKIPMSFTDTQSPLNIASALVDINSFFLEIYDNPEGVKELFGIITKLLIDFTKKQHTYIGDALASPGHGFSSSRAFQGLGMSDDIMLMLSDAIYEEFALPYAEQVGANFGGTAFHSCGNWTRKIPVVKNYKNLVMADGAFSQETDPDANLPDLFSEAYKGTGAVLNARIVGNAERVAEQVKKLWRPDMKLIVATYCDTPEEQEKAYERIHEICR</sequence>
<dbReference type="SUPFAM" id="SSF51726">
    <property type="entry name" value="UROD/MetE-like"/>
    <property type="match status" value="1"/>
</dbReference>
<proteinExistence type="predicted"/>
<dbReference type="Pfam" id="PF01208">
    <property type="entry name" value="URO-D"/>
    <property type="match status" value="1"/>
</dbReference>
<dbReference type="EMBL" id="CP017269">
    <property type="protein sequence ID" value="AOT71266.1"/>
    <property type="molecule type" value="Genomic_DNA"/>
</dbReference>
<dbReference type="RefSeq" id="WP_069978915.1">
    <property type="nucleotide sequence ID" value="NZ_CP017269.1"/>
</dbReference>
<evidence type="ECO:0000313" key="3">
    <source>
        <dbReference type="Proteomes" id="UP000095743"/>
    </source>
</evidence>
<gene>
    <name evidence="2" type="ORF">Gferi_17920</name>
</gene>
<dbReference type="STRING" id="1424294.Gferi_17920"/>
<dbReference type="InterPro" id="IPR038071">
    <property type="entry name" value="UROD/MetE-like_sf"/>
</dbReference>
<name>A0A1D8GK32_9FIRM</name>
<feature type="domain" description="Uroporphyrinogen decarboxylase (URO-D)" evidence="1">
    <location>
        <begin position="102"/>
        <end position="358"/>
    </location>
</feature>
<dbReference type="PANTHER" id="PTHR47099:SF1">
    <property type="entry name" value="METHYLCOBAMIDE:COM METHYLTRANSFERASE MTBA"/>
    <property type="match status" value="1"/>
</dbReference>
<evidence type="ECO:0000313" key="2">
    <source>
        <dbReference type="EMBL" id="AOT71266.1"/>
    </source>
</evidence>
<accession>A0A1D8GK32</accession>
<dbReference type="InterPro" id="IPR000257">
    <property type="entry name" value="Uroporphyrinogen_deCOase"/>
</dbReference>
<dbReference type="OrthoDB" id="2058474at2"/>
<protein>
    <recommendedName>
        <fullName evidence="1">Uroporphyrinogen decarboxylase (URO-D) domain-containing protein</fullName>
    </recommendedName>
</protein>
<dbReference type="GO" id="GO:0004853">
    <property type="term" value="F:uroporphyrinogen decarboxylase activity"/>
    <property type="evidence" value="ECO:0007669"/>
    <property type="project" value="InterPro"/>
</dbReference>
<dbReference type="AlphaFoldDB" id="A0A1D8GK32"/>
<organism evidence="2 3">
    <name type="scientific">Geosporobacter ferrireducens</name>
    <dbReference type="NCBI Taxonomy" id="1424294"/>
    <lineage>
        <taxon>Bacteria</taxon>
        <taxon>Bacillati</taxon>
        <taxon>Bacillota</taxon>
        <taxon>Clostridia</taxon>
        <taxon>Peptostreptococcales</taxon>
        <taxon>Thermotaleaceae</taxon>
        <taxon>Geosporobacter</taxon>
    </lineage>
</organism>
<reference evidence="2 3" key="1">
    <citation type="submission" date="2016-09" db="EMBL/GenBank/DDBJ databases">
        <title>Genomic analysis reveals versatility of anaerobic energy metabolism of Geosporobacter ferrireducens IRF9 of phylum Firmicutes.</title>
        <authorList>
            <person name="Kim S.-J."/>
        </authorList>
    </citation>
    <scope>NUCLEOTIDE SEQUENCE [LARGE SCALE GENOMIC DNA]</scope>
    <source>
        <strain evidence="2 3">IRF9</strain>
    </source>
</reference>